<dbReference type="InterPro" id="IPR000683">
    <property type="entry name" value="Gfo/Idh/MocA-like_OxRdtase_N"/>
</dbReference>
<dbReference type="Gene3D" id="3.30.360.10">
    <property type="entry name" value="Dihydrodipicolinate Reductase, domain 2"/>
    <property type="match status" value="1"/>
</dbReference>
<dbReference type="GO" id="GO:0000166">
    <property type="term" value="F:nucleotide binding"/>
    <property type="evidence" value="ECO:0007669"/>
    <property type="project" value="InterPro"/>
</dbReference>
<feature type="domain" description="Gfo/Idh/MocA-like oxidoreductase N-terminal" evidence="2">
    <location>
        <begin position="4"/>
        <end position="129"/>
    </location>
</feature>
<evidence type="ECO:0000313" key="4">
    <source>
        <dbReference type="EMBL" id="BAL81576.1"/>
    </source>
</evidence>
<dbReference type="GO" id="GO:0016491">
    <property type="term" value="F:oxidoreductase activity"/>
    <property type="evidence" value="ECO:0007669"/>
    <property type="project" value="UniProtKB-KW"/>
</dbReference>
<dbReference type="PANTHER" id="PTHR43818">
    <property type="entry name" value="BCDNA.GH03377"/>
    <property type="match status" value="1"/>
</dbReference>
<dbReference type="EMBL" id="AP012051">
    <property type="protein sequence ID" value="BAL81576.1"/>
    <property type="molecule type" value="Genomic_DNA"/>
</dbReference>
<reference evidence="4 5" key="1">
    <citation type="submission" date="2011-01" db="EMBL/GenBank/DDBJ databases">
        <title>Whole genome sequence of Caldisericum exile AZM16c01.</title>
        <authorList>
            <person name="Narita-Yamada S."/>
            <person name="Kawakoshi A."/>
            <person name="Nakamura S."/>
            <person name="Sasagawa M."/>
            <person name="Fukada J."/>
            <person name="Sekine M."/>
            <person name="Kato Y."/>
            <person name="Fukai R."/>
            <person name="Sasaki K."/>
            <person name="Hanamaki A."/>
            <person name="Narita H."/>
            <person name="Konno Y."/>
            <person name="Mori K."/>
            <person name="Yamazaki S."/>
            <person name="Suzuki K."/>
            <person name="Fujita N."/>
        </authorList>
    </citation>
    <scope>NUCLEOTIDE SEQUENCE [LARGE SCALE GENOMIC DNA]</scope>
    <source>
        <strain evidence="5">DSM 21853 / NBRC 104410 / AZM16c01</strain>
    </source>
</reference>
<protein>
    <submittedName>
        <fullName evidence="4">Oxidoreductase</fullName>
    </submittedName>
</protein>
<evidence type="ECO:0000259" key="2">
    <source>
        <dbReference type="Pfam" id="PF01408"/>
    </source>
</evidence>
<evidence type="ECO:0000313" key="5">
    <source>
        <dbReference type="Proteomes" id="UP000004793"/>
    </source>
</evidence>
<keyword evidence="1" id="KW-0560">Oxidoreductase</keyword>
<evidence type="ECO:0000256" key="1">
    <source>
        <dbReference type="ARBA" id="ARBA00023002"/>
    </source>
</evidence>
<dbReference type="SUPFAM" id="SSF51735">
    <property type="entry name" value="NAD(P)-binding Rossmann-fold domains"/>
    <property type="match status" value="1"/>
</dbReference>
<dbReference type="AlphaFoldDB" id="A0A7U6JFA0"/>
<feature type="domain" description="GFO/IDH/MocA-like oxidoreductase" evidence="3">
    <location>
        <begin position="140"/>
        <end position="273"/>
    </location>
</feature>
<dbReference type="OrthoDB" id="9783105at2"/>
<proteinExistence type="predicted"/>
<dbReference type="PANTHER" id="PTHR43818:SF11">
    <property type="entry name" value="BCDNA.GH03377"/>
    <property type="match status" value="1"/>
</dbReference>
<sequence length="376" mass="42087">MKNINYALVGLGTIVKTHLTAIKSIPVICKDVDFDVNLKTLYTTHKDEKGSLGKLIGFENVVDDLEYVVSDPNIDAVDICTPNYLHFEEALASIKYMKNVYCEKPLTMSVVEAKELVDLAQKTSLKNQVALVLRLMPAVSEARAIIKSGIIGEPNSFHFEMLHSGYLNPLRPISWRLEKDKSSGGVIVDLGIHLIDLVRFIIGEIVRASALAGTTVKRRKLENSFELKEVDVDDWGYIMVETENDAKGVIEVSRVAVGNDKTDFVIYCSEGSIKVNLENPKKAEVFDNNGKRIYLDEKILKEDIFLNEVKKIYPDSKLSMGAMVDLHYTGLVWFFKSLVQGVAPIGTPTFEEAYKDQIVIEGIYKSIENNGEFVNI</sequence>
<dbReference type="InterPro" id="IPR050463">
    <property type="entry name" value="Gfo/Idh/MocA_oxidrdct_glycsds"/>
</dbReference>
<evidence type="ECO:0000259" key="3">
    <source>
        <dbReference type="Pfam" id="PF22725"/>
    </source>
</evidence>
<dbReference type="InterPro" id="IPR036291">
    <property type="entry name" value="NAD(P)-bd_dom_sf"/>
</dbReference>
<dbReference type="Proteomes" id="UP000004793">
    <property type="component" value="Chromosome"/>
</dbReference>
<accession>A0A7U6JFA0</accession>
<dbReference type="InterPro" id="IPR055170">
    <property type="entry name" value="GFO_IDH_MocA-like_dom"/>
</dbReference>
<dbReference type="Pfam" id="PF22725">
    <property type="entry name" value="GFO_IDH_MocA_C3"/>
    <property type="match status" value="1"/>
</dbReference>
<gene>
    <name evidence="4" type="ordered locus">CSE_14500</name>
</gene>
<dbReference type="RefSeq" id="WP_014453971.1">
    <property type="nucleotide sequence ID" value="NC_017096.1"/>
</dbReference>
<dbReference type="Pfam" id="PF01408">
    <property type="entry name" value="GFO_IDH_MocA"/>
    <property type="match status" value="1"/>
</dbReference>
<name>A0A7U6JFA0_CALEA</name>
<dbReference type="SUPFAM" id="SSF55347">
    <property type="entry name" value="Glyceraldehyde-3-phosphate dehydrogenase-like, C-terminal domain"/>
    <property type="match status" value="1"/>
</dbReference>
<keyword evidence="5" id="KW-1185">Reference proteome</keyword>
<dbReference type="Gene3D" id="3.40.50.720">
    <property type="entry name" value="NAD(P)-binding Rossmann-like Domain"/>
    <property type="match status" value="1"/>
</dbReference>
<dbReference type="KEGG" id="cex:CSE_14500"/>
<organism evidence="4 5">
    <name type="scientific">Caldisericum exile (strain DSM 21853 / NBRC 104410 / AZM16c01)</name>
    <dbReference type="NCBI Taxonomy" id="511051"/>
    <lineage>
        <taxon>Bacteria</taxon>
        <taxon>Pseudomonadati</taxon>
        <taxon>Caldisericota/Cryosericota group</taxon>
        <taxon>Caldisericota</taxon>
        <taxon>Caldisericia</taxon>
        <taxon>Caldisericales</taxon>
        <taxon>Caldisericaceae</taxon>
        <taxon>Caldisericum</taxon>
    </lineage>
</organism>